<reference evidence="3" key="1">
    <citation type="journal article" date="2009" name="Environ. Microbiol.">
        <title>The genome of Polaromonas naphthalenivorans strain CJ2, isolated from coal tar-contaminated sediment, reveals physiological and metabolic versatility and evolution through extensive horizontal gene transfer.</title>
        <authorList>
            <person name="Yagi J.M."/>
            <person name="Sims D."/>
            <person name="Brettin T."/>
            <person name="Bruce D."/>
            <person name="Madsen E.L."/>
        </authorList>
    </citation>
    <scope>NUCLEOTIDE SEQUENCE [LARGE SCALE GENOMIC DNA]</scope>
    <source>
        <strain evidence="3">CJ2</strain>
    </source>
</reference>
<dbReference type="InterPro" id="IPR050228">
    <property type="entry name" value="Carboxylesterase_BioH"/>
</dbReference>
<dbReference type="KEGG" id="pna:Pnap_1284"/>
<dbReference type="AlphaFoldDB" id="A1VLS1"/>
<dbReference type="STRING" id="365044.Pnap_1284"/>
<dbReference type="InterPro" id="IPR029058">
    <property type="entry name" value="AB_hydrolase_fold"/>
</dbReference>
<sequence length="272" mass="30552">MNPESPMTWILLRGLTREARHWGEFPRQLALLLQTQAPRIAQTLPLVWPLDLPGNGAFYQEASPSSVPGIVEFARQQLKARGCRPPYSLLAMSLGGMVAADWAQQYPHEVARLVLINTSLRPYSGMTERLRPDNWLRLALLAARWQGGESSDYVEQVIHQLTCQRVDARDADVAAWVRIRKDAPVSAANAWRQFWAAARFSSAKVPRCPVLVLSSRGDQLVHPRCSTHLAQAWQAAHHEHPWAGHDLPHDDPDWVGQQVAGWLAEGQVNSFF</sequence>
<name>A1VLS1_POLNA</name>
<feature type="domain" description="AB hydrolase-1" evidence="1">
    <location>
        <begin position="69"/>
        <end position="251"/>
    </location>
</feature>
<dbReference type="eggNOG" id="COG2267">
    <property type="taxonomic scope" value="Bacteria"/>
</dbReference>
<dbReference type="GO" id="GO:0016787">
    <property type="term" value="F:hydrolase activity"/>
    <property type="evidence" value="ECO:0007669"/>
    <property type="project" value="UniProtKB-KW"/>
</dbReference>
<evidence type="ECO:0000259" key="1">
    <source>
        <dbReference type="Pfam" id="PF00561"/>
    </source>
</evidence>
<dbReference type="InterPro" id="IPR000073">
    <property type="entry name" value="AB_hydrolase_1"/>
</dbReference>
<evidence type="ECO:0000313" key="2">
    <source>
        <dbReference type="EMBL" id="ABM36599.1"/>
    </source>
</evidence>
<dbReference type="SUPFAM" id="SSF53474">
    <property type="entry name" value="alpha/beta-Hydrolases"/>
    <property type="match status" value="1"/>
</dbReference>
<dbReference type="PANTHER" id="PTHR43194">
    <property type="entry name" value="HYDROLASE ALPHA/BETA FOLD FAMILY"/>
    <property type="match status" value="1"/>
</dbReference>
<dbReference type="HOGENOM" id="CLU_075806_0_0_4"/>
<evidence type="ECO:0000313" key="3">
    <source>
        <dbReference type="Proteomes" id="UP000000644"/>
    </source>
</evidence>
<accession>A1VLS1</accession>
<keyword evidence="2" id="KW-0378">Hydrolase</keyword>
<dbReference type="EMBL" id="CP000529">
    <property type="protein sequence ID" value="ABM36599.1"/>
    <property type="molecule type" value="Genomic_DNA"/>
</dbReference>
<organism evidence="2 3">
    <name type="scientific">Polaromonas naphthalenivorans (strain CJ2)</name>
    <dbReference type="NCBI Taxonomy" id="365044"/>
    <lineage>
        <taxon>Bacteria</taxon>
        <taxon>Pseudomonadati</taxon>
        <taxon>Pseudomonadota</taxon>
        <taxon>Betaproteobacteria</taxon>
        <taxon>Burkholderiales</taxon>
        <taxon>Comamonadaceae</taxon>
        <taxon>Polaromonas</taxon>
    </lineage>
</organism>
<dbReference type="Pfam" id="PF00561">
    <property type="entry name" value="Abhydrolase_1"/>
    <property type="match status" value="1"/>
</dbReference>
<dbReference type="Proteomes" id="UP000000644">
    <property type="component" value="Chromosome"/>
</dbReference>
<protein>
    <submittedName>
        <fullName evidence="2">Alpha/beta hydrolase fold protein</fullName>
    </submittedName>
</protein>
<proteinExistence type="predicted"/>
<keyword evidence="3" id="KW-1185">Reference proteome</keyword>
<gene>
    <name evidence="2" type="ordered locus">Pnap_1284</name>
</gene>
<dbReference type="Gene3D" id="3.40.50.1820">
    <property type="entry name" value="alpha/beta hydrolase"/>
    <property type="match status" value="1"/>
</dbReference>
<dbReference type="PANTHER" id="PTHR43194:SF5">
    <property type="entry name" value="PIMELOYL-[ACYL-CARRIER PROTEIN] METHYL ESTER ESTERASE"/>
    <property type="match status" value="1"/>
</dbReference>